<keyword evidence="1 2" id="KW-0808">Transferase</keyword>
<keyword evidence="3" id="KW-1185">Reference proteome</keyword>
<name>A0A2N7WD07_9BURK</name>
<dbReference type="SUPFAM" id="SSF100950">
    <property type="entry name" value="NagB/RpiA/CoA transferase-like"/>
    <property type="match status" value="1"/>
</dbReference>
<protein>
    <submittedName>
        <fullName evidence="2">Succinyl-CoA--3-ketoacid-CoA transferase</fullName>
    </submittedName>
</protein>
<dbReference type="EMBL" id="PNYB01000003">
    <property type="protein sequence ID" value="PMS27283.1"/>
    <property type="molecule type" value="Genomic_DNA"/>
</dbReference>
<organism evidence="2 3">
    <name type="scientific">Trinickia soli</name>
    <dbReference type="NCBI Taxonomy" id="380675"/>
    <lineage>
        <taxon>Bacteria</taxon>
        <taxon>Pseudomonadati</taxon>
        <taxon>Pseudomonadota</taxon>
        <taxon>Betaproteobacteria</taxon>
        <taxon>Burkholderiales</taxon>
        <taxon>Burkholderiaceae</taxon>
        <taxon>Trinickia</taxon>
    </lineage>
</organism>
<accession>A0A2N7WD07</accession>
<dbReference type="PANTHER" id="PTHR13707">
    <property type="entry name" value="KETOACID-COENZYME A TRANSFERASE"/>
    <property type="match status" value="1"/>
</dbReference>
<gene>
    <name evidence="2" type="ORF">C0Z19_05505</name>
</gene>
<dbReference type="Gene3D" id="3.40.1080.10">
    <property type="entry name" value="Glutaconate Coenzyme A-transferase"/>
    <property type="match status" value="1"/>
</dbReference>
<proteinExistence type="predicted"/>
<comment type="caution">
    <text evidence="2">The sequence shown here is derived from an EMBL/GenBank/DDBJ whole genome shotgun (WGS) entry which is preliminary data.</text>
</comment>
<dbReference type="PANTHER" id="PTHR13707:SF60">
    <property type="entry name" value="ACETATE COA-TRANSFERASE SUBUNIT ALPHA"/>
    <property type="match status" value="1"/>
</dbReference>
<dbReference type="SMART" id="SM00882">
    <property type="entry name" value="CoA_trans"/>
    <property type="match status" value="1"/>
</dbReference>
<sequence>MLTRTYPTDPKQRIAARCAQEFIAGEVVNLGLGIPTLTANYLDADAGIIFHTENGAFGFGGRPSLAALDSDCTNAGTEPITLPPGAALMDLATSLGAMRNGYLDVTILGALQVDALGNLANWACRRDGKWWPGIGGAMDLCYGTPKVIAALAHTDKHGRSKILPRCTLPLTGRACVKVIVTEHAVFDVAEQGLLLREIISHATLDDVRAMTAAPFSLSPAFEQVAR</sequence>
<dbReference type="GO" id="GO:0008410">
    <property type="term" value="F:CoA-transferase activity"/>
    <property type="evidence" value="ECO:0007669"/>
    <property type="project" value="InterPro"/>
</dbReference>
<evidence type="ECO:0000256" key="1">
    <source>
        <dbReference type="ARBA" id="ARBA00022679"/>
    </source>
</evidence>
<evidence type="ECO:0000313" key="2">
    <source>
        <dbReference type="EMBL" id="PMS27283.1"/>
    </source>
</evidence>
<dbReference type="Proteomes" id="UP000235347">
    <property type="component" value="Unassembled WGS sequence"/>
</dbReference>
<dbReference type="Pfam" id="PF01144">
    <property type="entry name" value="CoA_trans"/>
    <property type="match status" value="1"/>
</dbReference>
<dbReference type="InterPro" id="IPR037171">
    <property type="entry name" value="NagB/RpiA_transferase-like"/>
</dbReference>
<reference evidence="2 3" key="1">
    <citation type="submission" date="2018-01" db="EMBL/GenBank/DDBJ databases">
        <title>Whole genome analyses suggest that Burkholderia sensu lato contains two further novel genera in the rhizoxinica-symbiotica group Mycetohabitans gen. nov., and Trinickia gen. nov.: implications for the evolution of diazotrophy and nodulation in the Burkholderiaceae.</title>
        <authorList>
            <person name="Estrada-de los Santos P."/>
            <person name="Palmer M."/>
            <person name="Chavez-Ramirez B."/>
            <person name="Beukes C."/>
            <person name="Steenkamp E.T."/>
            <person name="Hirsch A.M."/>
            <person name="Manyaka P."/>
            <person name="Maluk M."/>
            <person name="Lafos M."/>
            <person name="Crook M."/>
            <person name="Gross E."/>
            <person name="Simon M.F."/>
            <person name="Bueno dos Reis Junior F."/>
            <person name="Poole P.S."/>
            <person name="Venter S.N."/>
            <person name="James E.K."/>
        </authorList>
    </citation>
    <scope>NUCLEOTIDE SEQUENCE [LARGE SCALE GENOMIC DNA]</scope>
    <source>
        <strain evidence="2 3">GP25-8</strain>
    </source>
</reference>
<evidence type="ECO:0000313" key="3">
    <source>
        <dbReference type="Proteomes" id="UP000235347"/>
    </source>
</evidence>
<dbReference type="AlphaFoldDB" id="A0A2N7WD07"/>
<dbReference type="InterPro" id="IPR004165">
    <property type="entry name" value="CoA_trans_fam_I"/>
</dbReference>